<reference evidence="3 4" key="1">
    <citation type="submission" date="2019-12" db="EMBL/GenBank/DDBJ databases">
        <title>Genomic-based taxomic classification of the family Erythrobacteraceae.</title>
        <authorList>
            <person name="Xu L."/>
        </authorList>
    </citation>
    <scope>NUCLEOTIDE SEQUENCE [LARGE SCALE GENOMIC DNA]</scope>
    <source>
        <strain evidence="3 4">JCM 10282</strain>
    </source>
</reference>
<keyword evidence="1" id="KW-0732">Signal</keyword>
<dbReference type="AlphaFoldDB" id="A0A6I4UFM5"/>
<protein>
    <recommendedName>
        <fullName evidence="6">Secreted protein</fullName>
    </recommendedName>
</protein>
<dbReference type="EMBL" id="JACICE010000001">
    <property type="protein sequence ID" value="MBB3775124.1"/>
    <property type="molecule type" value="Genomic_DNA"/>
</dbReference>
<feature type="signal peptide" evidence="1">
    <location>
        <begin position="1"/>
        <end position="38"/>
    </location>
</feature>
<reference evidence="2 5" key="2">
    <citation type="submission" date="2020-08" db="EMBL/GenBank/DDBJ databases">
        <title>Genomic Encyclopedia of Type Strains, Phase IV (KMG-IV): sequencing the most valuable type-strain genomes for metagenomic binning, comparative biology and taxonomic classification.</title>
        <authorList>
            <person name="Goeker M."/>
        </authorList>
    </citation>
    <scope>NUCLEOTIDE SEQUENCE [LARGE SCALE GENOMIC DNA]</scope>
    <source>
        <strain evidence="2 5">DSM 8510</strain>
    </source>
</reference>
<evidence type="ECO:0000313" key="4">
    <source>
        <dbReference type="Proteomes" id="UP000430021"/>
    </source>
</evidence>
<organism evidence="3 4">
    <name type="scientific">Erythrobacter ramosus</name>
    <dbReference type="NCBI Taxonomy" id="35811"/>
    <lineage>
        <taxon>Bacteria</taxon>
        <taxon>Pseudomonadati</taxon>
        <taxon>Pseudomonadota</taxon>
        <taxon>Alphaproteobacteria</taxon>
        <taxon>Sphingomonadales</taxon>
        <taxon>Erythrobacteraceae</taxon>
        <taxon>Erythrobacter/Porphyrobacter group</taxon>
        <taxon>Erythrobacter</taxon>
    </lineage>
</organism>
<dbReference type="Pfam" id="PF26624">
    <property type="entry name" value="DUF8200"/>
    <property type="match status" value="1"/>
</dbReference>
<dbReference type="NCBIfam" id="NF047636">
    <property type="entry name" value="CC_3452_fam"/>
    <property type="match status" value="1"/>
</dbReference>
<proteinExistence type="predicted"/>
<sequence length="114" mass="11713">MINTLSISRGSKLAVLASALVYTGLSFGVATGAAPLQAAGTTYYHATLSAPASETKAVTDGVAWACKDATCVAGKTTARPLRVCRGLNRKFGEIATFKVDGQEMAAEELAKCNG</sequence>
<dbReference type="OrthoDB" id="7594837at2"/>
<evidence type="ECO:0000256" key="1">
    <source>
        <dbReference type="SAM" id="SignalP"/>
    </source>
</evidence>
<dbReference type="RefSeq" id="WP_160759401.1">
    <property type="nucleotide sequence ID" value="NZ_BAAADZ010000002.1"/>
</dbReference>
<comment type="caution">
    <text evidence="3">The sequence shown here is derived from an EMBL/GenBank/DDBJ whole genome shotgun (WGS) entry which is preliminary data.</text>
</comment>
<accession>A0A6I4UFM5</accession>
<dbReference type="Proteomes" id="UP000548685">
    <property type="component" value="Unassembled WGS sequence"/>
</dbReference>
<name>A0A6I4UFM5_9SPHN</name>
<evidence type="ECO:0000313" key="2">
    <source>
        <dbReference type="EMBL" id="MBB3775124.1"/>
    </source>
</evidence>
<evidence type="ECO:0000313" key="3">
    <source>
        <dbReference type="EMBL" id="MXP37248.1"/>
    </source>
</evidence>
<evidence type="ECO:0000313" key="5">
    <source>
        <dbReference type="Proteomes" id="UP000548685"/>
    </source>
</evidence>
<keyword evidence="5" id="KW-1185">Reference proteome</keyword>
<dbReference type="InterPro" id="IPR058513">
    <property type="entry name" value="DUF8200"/>
</dbReference>
<evidence type="ECO:0008006" key="6">
    <source>
        <dbReference type="Google" id="ProtNLM"/>
    </source>
</evidence>
<dbReference type="Proteomes" id="UP000430021">
    <property type="component" value="Unassembled WGS sequence"/>
</dbReference>
<gene>
    <name evidence="2" type="ORF">FHS52_001067</name>
    <name evidence="3" type="ORF">GRI59_01310</name>
</gene>
<dbReference type="InterPro" id="IPR058067">
    <property type="entry name" value="CC_3452-like"/>
</dbReference>
<dbReference type="EMBL" id="WTYB01000001">
    <property type="protein sequence ID" value="MXP37248.1"/>
    <property type="molecule type" value="Genomic_DNA"/>
</dbReference>
<feature type="chain" id="PRO_5026353463" description="Secreted protein" evidence="1">
    <location>
        <begin position="39"/>
        <end position="114"/>
    </location>
</feature>